<proteinExistence type="predicted"/>
<dbReference type="Gene3D" id="1.20.120.570">
    <property type="entry name" value="YkyA-like"/>
    <property type="match status" value="1"/>
</dbReference>
<name>A0A917XXM9_9BACI</name>
<feature type="coiled-coil region" evidence="1">
    <location>
        <begin position="161"/>
        <end position="205"/>
    </location>
</feature>
<dbReference type="SUPFAM" id="SSF140423">
    <property type="entry name" value="MW0975(SA0943)-like"/>
    <property type="match status" value="1"/>
</dbReference>
<protein>
    <recommendedName>
        <fullName evidence="5">Cell-wall binding lipoprotein</fullName>
    </recommendedName>
</protein>
<keyword evidence="1" id="KW-0175">Coiled coil</keyword>
<feature type="signal peptide" evidence="2">
    <location>
        <begin position="1"/>
        <end position="21"/>
    </location>
</feature>
<dbReference type="RefSeq" id="WP_188857069.1">
    <property type="nucleotide sequence ID" value="NZ_BMOS01000012.1"/>
</dbReference>
<keyword evidence="2" id="KW-0732">Signal</keyword>
<gene>
    <name evidence="3" type="ORF">GCM10007971_20440</name>
</gene>
<evidence type="ECO:0000313" key="3">
    <source>
        <dbReference type="EMBL" id="GGN58413.1"/>
    </source>
</evidence>
<reference evidence="3" key="2">
    <citation type="submission" date="2020-09" db="EMBL/GenBank/DDBJ databases">
        <authorList>
            <person name="Sun Q."/>
            <person name="Ohkuma M."/>
        </authorList>
    </citation>
    <scope>NUCLEOTIDE SEQUENCE</scope>
    <source>
        <strain evidence="3">JCM 17251</strain>
    </source>
</reference>
<reference evidence="3" key="1">
    <citation type="journal article" date="2014" name="Int. J. Syst. Evol. Microbiol.">
        <title>Complete genome sequence of Corynebacterium casei LMG S-19264T (=DSM 44701T), isolated from a smear-ripened cheese.</title>
        <authorList>
            <consortium name="US DOE Joint Genome Institute (JGI-PGF)"/>
            <person name="Walter F."/>
            <person name="Albersmeier A."/>
            <person name="Kalinowski J."/>
            <person name="Ruckert C."/>
        </authorList>
    </citation>
    <scope>NUCLEOTIDE SEQUENCE</scope>
    <source>
        <strain evidence="3">JCM 17251</strain>
    </source>
</reference>
<evidence type="ECO:0000256" key="2">
    <source>
        <dbReference type="SAM" id="SignalP"/>
    </source>
</evidence>
<comment type="caution">
    <text evidence="3">The sequence shown here is derived from an EMBL/GenBank/DDBJ whole genome shotgun (WGS) entry which is preliminary data.</text>
</comment>
<dbReference type="InterPro" id="IPR036785">
    <property type="entry name" value="YkyA-like_sf"/>
</dbReference>
<keyword evidence="4" id="KW-1185">Reference proteome</keyword>
<feature type="chain" id="PRO_5038908895" description="Cell-wall binding lipoprotein" evidence="2">
    <location>
        <begin position="22"/>
        <end position="219"/>
    </location>
</feature>
<organism evidence="3 4">
    <name type="scientific">Oceanobacillus indicireducens</name>
    <dbReference type="NCBI Taxonomy" id="1004261"/>
    <lineage>
        <taxon>Bacteria</taxon>
        <taxon>Bacillati</taxon>
        <taxon>Bacillota</taxon>
        <taxon>Bacilli</taxon>
        <taxon>Bacillales</taxon>
        <taxon>Bacillaceae</taxon>
        <taxon>Oceanobacillus</taxon>
    </lineage>
</organism>
<dbReference type="Pfam" id="PF10368">
    <property type="entry name" value="YkyA"/>
    <property type="match status" value="1"/>
</dbReference>
<dbReference type="AlphaFoldDB" id="A0A917XXM9"/>
<evidence type="ECO:0000313" key="4">
    <source>
        <dbReference type="Proteomes" id="UP000624041"/>
    </source>
</evidence>
<sequence length="219" mass="25857">MLWKKRILIFGLLLIILSACSSESTEEKIHTHLEETVLLEQEFEAQQSEITELEKQEQEIYAKVIDLGMDDFEEITQLSQDAITIIEERGEKIDTERESIHGAKEEFQSIEALLEDLEEGDAQTKGEEMYQVMMERYDTYDELYEAYKESLNLETELYTLLQEEEVEQDELNEQIEKINEKYEQILTANDAFNELTVEYNNLKQDFYEAANMEVTFEEE</sequence>
<dbReference type="EMBL" id="BMOS01000012">
    <property type="protein sequence ID" value="GGN58413.1"/>
    <property type="molecule type" value="Genomic_DNA"/>
</dbReference>
<dbReference type="PROSITE" id="PS51257">
    <property type="entry name" value="PROKAR_LIPOPROTEIN"/>
    <property type="match status" value="1"/>
</dbReference>
<evidence type="ECO:0008006" key="5">
    <source>
        <dbReference type="Google" id="ProtNLM"/>
    </source>
</evidence>
<dbReference type="InterPro" id="IPR019454">
    <property type="entry name" value="Lipoprot_YkyA-like"/>
</dbReference>
<evidence type="ECO:0000256" key="1">
    <source>
        <dbReference type="SAM" id="Coils"/>
    </source>
</evidence>
<accession>A0A917XXM9</accession>
<dbReference type="Proteomes" id="UP000624041">
    <property type="component" value="Unassembled WGS sequence"/>
</dbReference>
<feature type="coiled-coil region" evidence="1">
    <location>
        <begin position="36"/>
        <end position="63"/>
    </location>
</feature>